<evidence type="ECO:0000313" key="4">
    <source>
        <dbReference type="Proteomes" id="UP001208692"/>
    </source>
</evidence>
<evidence type="ECO:0000313" key="3">
    <source>
        <dbReference type="Proteomes" id="UP001207736"/>
    </source>
</evidence>
<dbReference type="RefSeq" id="WP_264846213.1">
    <property type="nucleotide sequence ID" value="NZ_BPMA01000018.1"/>
</dbReference>
<dbReference type="InterPro" id="IPR046228">
    <property type="entry name" value="DUF6261"/>
</dbReference>
<evidence type="ECO:0000313" key="1">
    <source>
        <dbReference type="EMBL" id="GJM49733.1"/>
    </source>
</evidence>
<dbReference type="Proteomes" id="UP001208692">
    <property type="component" value="Unassembled WGS sequence"/>
</dbReference>
<keyword evidence="4" id="KW-1185">Reference proteome</keyword>
<protein>
    <submittedName>
        <fullName evidence="1">Uncharacterized protein</fullName>
    </submittedName>
</protein>
<dbReference type="EMBL" id="BQKA01000012">
    <property type="protein sequence ID" value="GJM49733.1"/>
    <property type="molecule type" value="Genomic_DNA"/>
</dbReference>
<sequence length="251" mass="28828">MKNIIVLRNIQSNRLNNDEYINFIRNVEKLIQIATIEKLSIEQQDFLEFQESIEQLLAIDKYNKENHLTEEIASLDKQRGELSLFLLSMCRAERKNPDTKRSNAASYLYKEIKSFSGIQNLPIGQQTSATERLFVLLSDSTNQSHITTLGLSDVVNKLSKVNKKFQEIAANRSESQLSKRKGSVRSVRKITDAQYQNLMAYAFATNILHETEESKNFVQRINKLISDVISSYKQRKAISASLYKSEKIVTI</sequence>
<dbReference type="AlphaFoldDB" id="A0AAV5AW52"/>
<organism evidence="1 3">
    <name type="scientific">Capnocytophaga catalasegens</name>
    <dbReference type="NCBI Taxonomy" id="1004260"/>
    <lineage>
        <taxon>Bacteria</taxon>
        <taxon>Pseudomonadati</taxon>
        <taxon>Bacteroidota</taxon>
        <taxon>Flavobacteriia</taxon>
        <taxon>Flavobacteriales</taxon>
        <taxon>Flavobacteriaceae</taxon>
        <taxon>Capnocytophaga</taxon>
    </lineage>
</organism>
<proteinExistence type="predicted"/>
<comment type="caution">
    <text evidence="1">The sequence shown here is derived from an EMBL/GenBank/DDBJ whole genome shotgun (WGS) entry which is preliminary data.</text>
</comment>
<name>A0AAV5AW52_9FLAO</name>
<dbReference type="EMBL" id="BQKB01000018">
    <property type="protein sequence ID" value="GJM52798.1"/>
    <property type="molecule type" value="Genomic_DNA"/>
</dbReference>
<dbReference type="Proteomes" id="UP001207736">
    <property type="component" value="Unassembled WGS sequence"/>
</dbReference>
<gene>
    <name evidence="1" type="ORF">RCZ15_07080</name>
    <name evidence="2" type="ORF">RCZ16_11150</name>
</gene>
<evidence type="ECO:0000313" key="2">
    <source>
        <dbReference type="EMBL" id="GJM52798.1"/>
    </source>
</evidence>
<dbReference type="Pfam" id="PF19775">
    <property type="entry name" value="DUF6261"/>
    <property type="match status" value="1"/>
</dbReference>
<reference evidence="1 4" key="1">
    <citation type="submission" date="2021-11" db="EMBL/GenBank/DDBJ databases">
        <title>Draft genome sequence of Capnocytophaga sp. strain KC07075 isolated from cat oral cavity.</title>
        <authorList>
            <person name="Suzuki M."/>
            <person name="Imaoka K."/>
            <person name="Kimura M."/>
            <person name="Morikawa S."/>
            <person name="Maeda K."/>
        </authorList>
    </citation>
    <scope>NUCLEOTIDE SEQUENCE</scope>
    <source>
        <strain evidence="1">KC07075</strain>
        <strain evidence="2 4">KC07079</strain>
    </source>
</reference>
<accession>A0AAV5AW52</accession>